<sequence length="191" mass="21644">MPQDDRAMNYGVALNGCEQYFELDWNEVYYYLDPLDEGHVGRTLQPVENEHSSIGEPVQSSTTDKSSGDCFSGLPKELVLCILDFVSAPDLASCLLASRAILEATESNQFWNRRIRLDAPWYWEIAEDSSSGVHLEMHQKYNDIMSLALEPAEMASRGKRMFGLANRVRVWQNAQEIVGFYKKASGPTERL</sequence>
<dbReference type="InterPro" id="IPR001810">
    <property type="entry name" value="F-box_dom"/>
</dbReference>
<comment type="caution">
    <text evidence="2">The sequence shown here is derived from an EMBL/GenBank/DDBJ whole genome shotgun (WGS) entry which is preliminary data.</text>
</comment>
<dbReference type="SUPFAM" id="SSF81383">
    <property type="entry name" value="F-box domain"/>
    <property type="match status" value="1"/>
</dbReference>
<reference evidence="2 3" key="1">
    <citation type="submission" date="2017-03" db="EMBL/GenBank/DDBJ databases">
        <title>Genomes of endolithic fungi from Antarctica.</title>
        <authorList>
            <person name="Coleine C."/>
            <person name="Masonjones S."/>
            <person name="Stajich J.E."/>
        </authorList>
    </citation>
    <scope>NUCLEOTIDE SEQUENCE [LARGE SCALE GENOMIC DNA]</scope>
    <source>
        <strain evidence="2 3">CCFEE 6315</strain>
    </source>
</reference>
<dbReference type="Proteomes" id="UP000308549">
    <property type="component" value="Unassembled WGS sequence"/>
</dbReference>
<evidence type="ECO:0000313" key="2">
    <source>
        <dbReference type="EMBL" id="TKA28980.1"/>
    </source>
</evidence>
<dbReference type="PROSITE" id="PS50181">
    <property type="entry name" value="FBOX"/>
    <property type="match status" value="1"/>
</dbReference>
<name>A0A4U0U202_9PEZI</name>
<organism evidence="2 3">
    <name type="scientific">Salinomyces thailandicus</name>
    <dbReference type="NCBI Taxonomy" id="706561"/>
    <lineage>
        <taxon>Eukaryota</taxon>
        <taxon>Fungi</taxon>
        <taxon>Dikarya</taxon>
        <taxon>Ascomycota</taxon>
        <taxon>Pezizomycotina</taxon>
        <taxon>Dothideomycetes</taxon>
        <taxon>Dothideomycetidae</taxon>
        <taxon>Mycosphaerellales</taxon>
        <taxon>Teratosphaeriaceae</taxon>
        <taxon>Salinomyces</taxon>
    </lineage>
</organism>
<accession>A0A4U0U202</accession>
<dbReference type="Gene3D" id="1.20.1280.50">
    <property type="match status" value="1"/>
</dbReference>
<proteinExistence type="predicted"/>
<evidence type="ECO:0000313" key="3">
    <source>
        <dbReference type="Proteomes" id="UP000308549"/>
    </source>
</evidence>
<gene>
    <name evidence="2" type="ORF">B0A50_03392</name>
</gene>
<protein>
    <recommendedName>
        <fullName evidence="1">F-box domain-containing protein</fullName>
    </recommendedName>
</protein>
<dbReference type="Pfam" id="PF12937">
    <property type="entry name" value="F-box-like"/>
    <property type="match status" value="1"/>
</dbReference>
<keyword evidence="3" id="KW-1185">Reference proteome</keyword>
<dbReference type="AlphaFoldDB" id="A0A4U0U202"/>
<dbReference type="EMBL" id="NAJL01000016">
    <property type="protein sequence ID" value="TKA28980.1"/>
    <property type="molecule type" value="Genomic_DNA"/>
</dbReference>
<dbReference type="InterPro" id="IPR036047">
    <property type="entry name" value="F-box-like_dom_sf"/>
</dbReference>
<dbReference type="OrthoDB" id="9984533at2759"/>
<feature type="domain" description="F-box" evidence="1">
    <location>
        <begin position="68"/>
        <end position="114"/>
    </location>
</feature>
<dbReference type="SMART" id="SM00256">
    <property type="entry name" value="FBOX"/>
    <property type="match status" value="1"/>
</dbReference>
<evidence type="ECO:0000259" key="1">
    <source>
        <dbReference type="PROSITE" id="PS50181"/>
    </source>
</evidence>